<dbReference type="InterPro" id="IPR036890">
    <property type="entry name" value="HATPase_C_sf"/>
</dbReference>
<dbReference type="Pfam" id="PF02518">
    <property type="entry name" value="HATPase_c"/>
    <property type="match status" value="1"/>
</dbReference>
<feature type="domain" description="Histidine kinase" evidence="5">
    <location>
        <begin position="297"/>
        <end position="470"/>
    </location>
</feature>
<evidence type="ECO:0000256" key="3">
    <source>
        <dbReference type="ARBA" id="ARBA00022553"/>
    </source>
</evidence>
<keyword evidence="3" id="KW-0597">Phosphoprotein</keyword>
<dbReference type="InterPro" id="IPR018490">
    <property type="entry name" value="cNMP-bd_dom_sf"/>
</dbReference>
<feature type="domain" description="Cyclic nucleotide-binding" evidence="4">
    <location>
        <begin position="19"/>
        <end position="121"/>
    </location>
</feature>
<dbReference type="Pfam" id="PF00027">
    <property type="entry name" value="cNMP_binding"/>
    <property type="match status" value="1"/>
</dbReference>
<evidence type="ECO:0000259" key="5">
    <source>
        <dbReference type="PROSITE" id="PS50109"/>
    </source>
</evidence>
<dbReference type="SMART" id="SM00387">
    <property type="entry name" value="HATPase_c"/>
    <property type="match status" value="1"/>
</dbReference>
<dbReference type="InterPro" id="IPR003594">
    <property type="entry name" value="HATPase_dom"/>
</dbReference>
<dbReference type="EMBL" id="JAATJH010000008">
    <property type="protein sequence ID" value="NJC28098.1"/>
    <property type="molecule type" value="Genomic_DNA"/>
</dbReference>
<dbReference type="PANTHER" id="PTHR43065">
    <property type="entry name" value="SENSOR HISTIDINE KINASE"/>
    <property type="match status" value="1"/>
</dbReference>
<dbReference type="EC" id="2.7.13.3" evidence="2"/>
<organism evidence="6 7">
    <name type="scientific">Neolewinella antarctica</name>
    <dbReference type="NCBI Taxonomy" id="442734"/>
    <lineage>
        <taxon>Bacteria</taxon>
        <taxon>Pseudomonadati</taxon>
        <taxon>Bacteroidota</taxon>
        <taxon>Saprospiria</taxon>
        <taxon>Saprospirales</taxon>
        <taxon>Lewinellaceae</taxon>
        <taxon>Neolewinella</taxon>
    </lineage>
</organism>
<dbReference type="Gene3D" id="2.60.120.10">
    <property type="entry name" value="Jelly Rolls"/>
    <property type="match status" value="1"/>
</dbReference>
<dbReference type="CDD" id="cd00082">
    <property type="entry name" value="HisKA"/>
    <property type="match status" value="1"/>
</dbReference>
<comment type="caution">
    <text evidence="6">The sequence shown here is derived from an EMBL/GenBank/DDBJ whole genome shotgun (WGS) entry which is preliminary data.</text>
</comment>
<dbReference type="PROSITE" id="PS50109">
    <property type="entry name" value="HIS_KIN"/>
    <property type="match status" value="1"/>
</dbReference>
<dbReference type="Proteomes" id="UP000770785">
    <property type="component" value="Unassembled WGS sequence"/>
</dbReference>
<protein>
    <recommendedName>
        <fullName evidence="2">histidine kinase</fullName>
        <ecNumber evidence="2">2.7.13.3</ecNumber>
    </recommendedName>
</protein>
<dbReference type="SUPFAM" id="SSF51206">
    <property type="entry name" value="cAMP-binding domain-like"/>
    <property type="match status" value="1"/>
</dbReference>
<comment type="catalytic activity">
    <reaction evidence="1">
        <text>ATP + protein L-histidine = ADP + protein N-phospho-L-histidine.</text>
        <dbReference type="EC" id="2.7.13.3"/>
    </reaction>
</comment>
<sequence>MYQCDKPTNLLAQLRAMPMFTEVTDDVLQWLIDISRFVCFDKGETIFEYNSVVDHMDIILKGSCLLRREQDGHSREMGIWEAPHVMGVLPFSRLKTTAAEGVALENIQVLRIHKENFVEMVNVSYELVQALVGIMTDRVRDFQNMRLMDEKLMALGKMSAGLAHELNNPASAIVRSSQELHKHLAQTPERFKSIVTMRVTTDAVDNLNQVLFDRIRSYSGASDLSLLQRESRNDDLQDWFDAHDITNGDEIIDTFIDWDWSPEHLDAVAGAVPTEALEPVLWWIEANLTTEGLVGEIQTASNRIAELIGSIKAYSHMDSQASMIAKDIHEGIRSTLTMLKFKFKEKHVKLKKEFDKDLPNVKILEGELNQIWTNLIANALDVVTPDGSGLITIRTYRRRDNVCVDVEDNGTGIPEDIQSRIFEPFFTTKGIGEGTGMGLDIVRRSLKRHGGSVSVESQPGKTCFRICLPL</sequence>
<evidence type="ECO:0000256" key="2">
    <source>
        <dbReference type="ARBA" id="ARBA00012438"/>
    </source>
</evidence>
<dbReference type="Gene3D" id="3.30.565.10">
    <property type="entry name" value="Histidine kinase-like ATPase, C-terminal domain"/>
    <property type="match status" value="1"/>
</dbReference>
<dbReference type="SUPFAM" id="SSF55874">
    <property type="entry name" value="ATPase domain of HSP90 chaperone/DNA topoisomerase II/histidine kinase"/>
    <property type="match status" value="1"/>
</dbReference>
<reference evidence="6 7" key="1">
    <citation type="submission" date="2020-03" db="EMBL/GenBank/DDBJ databases">
        <title>Genomic Encyclopedia of Type Strains, Phase IV (KMG-IV): sequencing the most valuable type-strain genomes for metagenomic binning, comparative biology and taxonomic classification.</title>
        <authorList>
            <person name="Goeker M."/>
        </authorList>
    </citation>
    <scope>NUCLEOTIDE SEQUENCE [LARGE SCALE GENOMIC DNA]</scope>
    <source>
        <strain evidence="6 7">DSM 105096</strain>
    </source>
</reference>
<dbReference type="Gene3D" id="1.10.287.130">
    <property type="match status" value="1"/>
</dbReference>
<evidence type="ECO:0000313" key="6">
    <source>
        <dbReference type="EMBL" id="NJC28098.1"/>
    </source>
</evidence>
<proteinExistence type="predicted"/>
<accession>A0ABX0XH43</accession>
<keyword evidence="7" id="KW-1185">Reference proteome</keyword>
<dbReference type="PROSITE" id="PS50042">
    <property type="entry name" value="CNMP_BINDING_3"/>
    <property type="match status" value="1"/>
</dbReference>
<dbReference type="InterPro" id="IPR005467">
    <property type="entry name" value="His_kinase_dom"/>
</dbReference>
<dbReference type="PANTHER" id="PTHR43065:SF48">
    <property type="entry name" value="HISTIDINE KINASE"/>
    <property type="match status" value="1"/>
</dbReference>
<gene>
    <name evidence="6" type="ORF">GGR27_003617</name>
</gene>
<dbReference type="RefSeq" id="WP_168039795.1">
    <property type="nucleotide sequence ID" value="NZ_JAATJH010000008.1"/>
</dbReference>
<dbReference type="GO" id="GO:0016301">
    <property type="term" value="F:kinase activity"/>
    <property type="evidence" value="ECO:0007669"/>
    <property type="project" value="UniProtKB-KW"/>
</dbReference>
<dbReference type="PRINTS" id="PR00344">
    <property type="entry name" value="BCTRLSENSOR"/>
</dbReference>
<keyword evidence="6" id="KW-0808">Transferase</keyword>
<evidence type="ECO:0000259" key="4">
    <source>
        <dbReference type="PROSITE" id="PS50042"/>
    </source>
</evidence>
<evidence type="ECO:0000313" key="7">
    <source>
        <dbReference type="Proteomes" id="UP000770785"/>
    </source>
</evidence>
<dbReference type="InterPro" id="IPR014710">
    <property type="entry name" value="RmlC-like_jellyroll"/>
</dbReference>
<dbReference type="InterPro" id="IPR004358">
    <property type="entry name" value="Sig_transdc_His_kin-like_C"/>
</dbReference>
<evidence type="ECO:0000256" key="1">
    <source>
        <dbReference type="ARBA" id="ARBA00000085"/>
    </source>
</evidence>
<dbReference type="InterPro" id="IPR003661">
    <property type="entry name" value="HisK_dim/P_dom"/>
</dbReference>
<name>A0ABX0XH43_9BACT</name>
<keyword evidence="6" id="KW-0418">Kinase</keyword>
<dbReference type="CDD" id="cd00038">
    <property type="entry name" value="CAP_ED"/>
    <property type="match status" value="1"/>
</dbReference>
<dbReference type="InterPro" id="IPR000595">
    <property type="entry name" value="cNMP-bd_dom"/>
</dbReference>